<keyword evidence="9" id="KW-1185">Reference proteome</keyword>
<keyword evidence="2" id="KW-0479">Metal-binding</keyword>
<gene>
    <name evidence="8" type="ORF">RY831_04035</name>
</gene>
<feature type="domain" description="JAB" evidence="7">
    <location>
        <begin position="82"/>
        <end position="178"/>
    </location>
</feature>
<dbReference type="Pfam" id="PF14464">
    <property type="entry name" value="Prok-JAB"/>
    <property type="match status" value="1"/>
</dbReference>
<feature type="domain" description="DUF2016" evidence="6">
    <location>
        <begin position="2"/>
        <end position="73"/>
    </location>
</feature>
<evidence type="ECO:0000256" key="3">
    <source>
        <dbReference type="ARBA" id="ARBA00022801"/>
    </source>
</evidence>
<evidence type="ECO:0000256" key="1">
    <source>
        <dbReference type="ARBA" id="ARBA00022670"/>
    </source>
</evidence>
<keyword evidence="3" id="KW-0378">Hydrolase</keyword>
<evidence type="ECO:0000259" key="6">
    <source>
        <dbReference type="Pfam" id="PF09436"/>
    </source>
</evidence>
<protein>
    <submittedName>
        <fullName evidence="8">PRTRC system protein A</fullName>
    </submittedName>
</protein>
<dbReference type="EMBL" id="JAWIIV010000002">
    <property type="protein sequence ID" value="MEC4718305.1"/>
    <property type="molecule type" value="Genomic_DNA"/>
</dbReference>
<evidence type="ECO:0000256" key="5">
    <source>
        <dbReference type="ARBA" id="ARBA00023049"/>
    </source>
</evidence>
<keyword evidence="1" id="KW-0645">Protease</keyword>
<dbReference type="NCBIfam" id="TIGR03735">
    <property type="entry name" value="PRTRC_A"/>
    <property type="match status" value="1"/>
</dbReference>
<reference evidence="8 9" key="1">
    <citation type="submission" date="2023-10" db="EMBL/GenBank/DDBJ databases">
        <title>Noviherbaspirillum sp. CPCC 100848 genome assembly.</title>
        <authorList>
            <person name="Li X.Y."/>
            <person name="Fang X.M."/>
        </authorList>
    </citation>
    <scope>NUCLEOTIDE SEQUENCE [LARGE SCALE GENOMIC DNA]</scope>
    <source>
        <strain evidence="8 9">CPCC 100848</strain>
    </source>
</reference>
<evidence type="ECO:0000256" key="2">
    <source>
        <dbReference type="ARBA" id="ARBA00022723"/>
    </source>
</evidence>
<keyword evidence="5" id="KW-0482">Metalloprotease</keyword>
<dbReference type="RefSeq" id="WP_326505054.1">
    <property type="nucleotide sequence ID" value="NZ_JAWIIV010000002.1"/>
</dbReference>
<evidence type="ECO:0000313" key="8">
    <source>
        <dbReference type="EMBL" id="MEC4718305.1"/>
    </source>
</evidence>
<keyword evidence="4" id="KW-0862">Zinc</keyword>
<dbReference type="Pfam" id="PF09436">
    <property type="entry name" value="DUF2016"/>
    <property type="match status" value="1"/>
</dbReference>
<name>A0ABU6J455_9BURK</name>
<dbReference type="InterPro" id="IPR028090">
    <property type="entry name" value="JAB_dom_prok"/>
</dbReference>
<evidence type="ECO:0000313" key="9">
    <source>
        <dbReference type="Proteomes" id="UP001352263"/>
    </source>
</evidence>
<dbReference type="InterPro" id="IPR022499">
    <property type="entry name" value="PRTRC_protein-A"/>
</dbReference>
<evidence type="ECO:0000259" key="7">
    <source>
        <dbReference type="Pfam" id="PF14464"/>
    </source>
</evidence>
<comment type="caution">
    <text evidence="8">The sequence shown here is derived from an EMBL/GenBank/DDBJ whole genome shotgun (WGS) entry which is preliminary data.</text>
</comment>
<dbReference type="InterPro" id="IPR018560">
    <property type="entry name" value="DUF2016"/>
</dbReference>
<dbReference type="Proteomes" id="UP001352263">
    <property type="component" value="Unassembled WGS sequence"/>
</dbReference>
<accession>A0ABU6J455</accession>
<organism evidence="8 9">
    <name type="scientific">Noviherbaspirillum album</name>
    <dbReference type="NCBI Taxonomy" id="3080276"/>
    <lineage>
        <taxon>Bacteria</taxon>
        <taxon>Pseudomonadati</taxon>
        <taxon>Pseudomonadota</taxon>
        <taxon>Betaproteobacteria</taxon>
        <taxon>Burkholderiales</taxon>
        <taxon>Oxalobacteraceae</taxon>
        <taxon>Noviherbaspirillum</taxon>
    </lineage>
</organism>
<proteinExistence type="predicted"/>
<sequence>MNALDTNLQTLCPSIMVPRFEPLPDLQVCGHRFLVCKDGLWLEARRSWLHARLPVAPSPIPLPYGTPAVALEFSFGHDLVTLLRRFVGEAKAAFPLEHAAWLVWNDVDKRLEYESVRIHEQRGDHVRYDRPRDTAGKHACVDLHSHGIYDAGFSAVDDTDDDDTKLAIVVGNCDRANPTIAARLCLQGTHHDFSEWVEQLLYTGHQVVA</sequence>
<evidence type="ECO:0000256" key="4">
    <source>
        <dbReference type="ARBA" id="ARBA00022833"/>
    </source>
</evidence>